<dbReference type="Proteomes" id="UP001202328">
    <property type="component" value="Unassembled WGS sequence"/>
</dbReference>
<dbReference type="PROSITE" id="PS00729">
    <property type="entry name" value="AP_NUCLEASE_F2_1"/>
    <property type="match status" value="1"/>
</dbReference>
<dbReference type="Gene3D" id="2.60.200.20">
    <property type="match status" value="1"/>
</dbReference>
<evidence type="ECO:0000313" key="3">
    <source>
        <dbReference type="EMBL" id="KAI3835236.1"/>
    </source>
</evidence>
<dbReference type="PANTHER" id="PTHR23308">
    <property type="entry name" value="NUCLEAR INHIBITOR OF PROTEIN PHOSPHATASE-1"/>
    <property type="match status" value="1"/>
</dbReference>
<evidence type="ECO:0000259" key="2">
    <source>
        <dbReference type="Pfam" id="PF00498"/>
    </source>
</evidence>
<dbReference type="InterPro" id="IPR018246">
    <property type="entry name" value="AP_endonuc_F2_Zn_BS"/>
</dbReference>
<organism evidence="3 4">
    <name type="scientific">Papaver atlanticum</name>
    <dbReference type="NCBI Taxonomy" id="357466"/>
    <lineage>
        <taxon>Eukaryota</taxon>
        <taxon>Viridiplantae</taxon>
        <taxon>Streptophyta</taxon>
        <taxon>Embryophyta</taxon>
        <taxon>Tracheophyta</taxon>
        <taxon>Spermatophyta</taxon>
        <taxon>Magnoliopsida</taxon>
        <taxon>Ranunculales</taxon>
        <taxon>Papaveraceae</taxon>
        <taxon>Papaveroideae</taxon>
        <taxon>Papaver</taxon>
    </lineage>
</organism>
<dbReference type="GO" id="GO:0008270">
    <property type="term" value="F:zinc ion binding"/>
    <property type="evidence" value="ECO:0007669"/>
    <property type="project" value="InterPro"/>
</dbReference>
<dbReference type="InterPro" id="IPR008984">
    <property type="entry name" value="SMAD_FHA_dom_sf"/>
</dbReference>
<feature type="domain" description="FHA" evidence="2">
    <location>
        <begin position="220"/>
        <end position="281"/>
    </location>
</feature>
<name>A0AAD4RVA9_9MAGN</name>
<feature type="compositionally biased region" description="Basic and acidic residues" evidence="1">
    <location>
        <begin position="1"/>
        <end position="11"/>
    </location>
</feature>
<evidence type="ECO:0000313" key="4">
    <source>
        <dbReference type="Proteomes" id="UP001202328"/>
    </source>
</evidence>
<dbReference type="SUPFAM" id="SSF49879">
    <property type="entry name" value="SMAD/FHA domain"/>
    <property type="match status" value="1"/>
</dbReference>
<feature type="region of interest" description="Disordered" evidence="1">
    <location>
        <begin position="1"/>
        <end position="109"/>
    </location>
</feature>
<evidence type="ECO:0000256" key="1">
    <source>
        <dbReference type="SAM" id="MobiDB-lite"/>
    </source>
</evidence>
<protein>
    <recommendedName>
        <fullName evidence="2">FHA domain-containing protein</fullName>
    </recommendedName>
</protein>
<accession>A0AAD4RVA9</accession>
<comment type="caution">
    <text evidence="3">The sequence shown here is derived from an EMBL/GenBank/DDBJ whole genome shotgun (WGS) entry which is preliminary data.</text>
</comment>
<dbReference type="AlphaFoldDB" id="A0AAD4RVA9"/>
<dbReference type="InterPro" id="IPR000253">
    <property type="entry name" value="FHA_dom"/>
</dbReference>
<keyword evidence="4" id="KW-1185">Reference proteome</keyword>
<proteinExistence type="predicted"/>
<reference evidence="3" key="1">
    <citation type="submission" date="2022-04" db="EMBL/GenBank/DDBJ databases">
        <title>A functionally conserved STORR gene fusion in Papaver species that diverged 16.8 million years ago.</title>
        <authorList>
            <person name="Catania T."/>
        </authorList>
    </citation>
    <scope>NUCLEOTIDE SEQUENCE</scope>
    <source>
        <strain evidence="3">S-188037</strain>
    </source>
</reference>
<dbReference type="Pfam" id="PF00498">
    <property type="entry name" value="FHA"/>
    <property type="match status" value="1"/>
</dbReference>
<sequence>MVRESDSDSPVKGRGSFNMRSPFQRERSSARRKRSLIIRSLERTCSPSSRIKRLQRYQAYTEVDREREDRQYSSNKEEDKERHKEKGGDTEGDKRYREIGGDGEDPRNIRDKMSREINNVENSRSREDHRGFKAGNFFYLHMDAGDISVTKMKDQKSSFKLSGKLAKKIDHVEVNQSFFISDARIPVVIWRFYVLKGGEVINALIIHIPKTCYLFERERRATDIPADHSSCSKQHAIVEEEKHDGMLKKKVRVQILTFVYVNCHSPYIINLGSTNRTFINEYLELHENLIERYSVYEGSVHASKIHYVRAMTIDTDKG</sequence>
<gene>
    <name evidence="3" type="ORF">MKW98_020352</name>
</gene>
<dbReference type="EMBL" id="JAJJMB010017752">
    <property type="protein sequence ID" value="KAI3835236.1"/>
    <property type="molecule type" value="Genomic_DNA"/>
</dbReference>
<dbReference type="InterPro" id="IPR050923">
    <property type="entry name" value="Cell_Proc_Reg/RNA_Proc"/>
</dbReference>
<feature type="compositionally biased region" description="Basic and acidic residues" evidence="1">
    <location>
        <begin position="62"/>
        <end position="109"/>
    </location>
</feature>